<dbReference type="OrthoDB" id="2604643at2"/>
<dbReference type="KEGG" id="pchi:PC41400_04205"/>
<keyword evidence="1" id="KW-1133">Transmembrane helix</keyword>
<reference evidence="2 3" key="1">
    <citation type="submission" date="2018-01" db="EMBL/GenBank/DDBJ databases">
        <title>The whole genome sequencing and assembly of Paenibacillus chitinolyticus KCCM 41400 strain.</title>
        <authorList>
            <person name="Kim J.-Y."/>
            <person name="Park M.-K."/>
            <person name="Lee Y.-J."/>
            <person name="Yi H."/>
            <person name="Bahn Y.-S."/>
            <person name="Kim J.F."/>
            <person name="Lee D.-W."/>
        </authorList>
    </citation>
    <scope>NUCLEOTIDE SEQUENCE [LARGE SCALE GENOMIC DNA]</scope>
    <source>
        <strain evidence="2 3">KCCM 41400</strain>
    </source>
</reference>
<evidence type="ECO:0000256" key="1">
    <source>
        <dbReference type="SAM" id="Phobius"/>
    </source>
</evidence>
<protein>
    <recommendedName>
        <fullName evidence="4">DUF304 domain-containing protein</fullName>
    </recommendedName>
</protein>
<feature type="transmembrane region" description="Helical" evidence="1">
    <location>
        <begin position="37"/>
        <end position="56"/>
    </location>
</feature>
<name>A0A410WRH8_9BACL</name>
<dbReference type="Proteomes" id="UP000288943">
    <property type="component" value="Chromosome"/>
</dbReference>
<organism evidence="2 3">
    <name type="scientific">Paenibacillus chitinolyticus</name>
    <dbReference type="NCBI Taxonomy" id="79263"/>
    <lineage>
        <taxon>Bacteria</taxon>
        <taxon>Bacillati</taxon>
        <taxon>Bacillota</taxon>
        <taxon>Bacilli</taxon>
        <taxon>Bacillales</taxon>
        <taxon>Paenibacillaceae</taxon>
        <taxon>Paenibacillus</taxon>
    </lineage>
</organism>
<keyword evidence="1" id="KW-0812">Transmembrane</keyword>
<keyword evidence="1" id="KW-0472">Membrane</keyword>
<evidence type="ECO:0008006" key="4">
    <source>
        <dbReference type="Google" id="ProtNLM"/>
    </source>
</evidence>
<gene>
    <name evidence="2" type="ORF">PC41400_04205</name>
</gene>
<evidence type="ECO:0000313" key="3">
    <source>
        <dbReference type="Proteomes" id="UP000288943"/>
    </source>
</evidence>
<accession>A0A410WRH8</accession>
<sequence>MYISIVRKMTEKMLNPMFGPAKRNSAGDLKLVRLGMFRWLVSLGFLCAVSALLLMPSMEMDAEESGQFIAIIGACAFILGFLAIFLLLSKTVVTDHEVRSHSWFASKTISFSDIEKVGYSRFFGGRFILQGTSQAVKVPIMSVGSAEFVDKLSEKLGRERAGAAVEALAKQKQQIERL</sequence>
<dbReference type="EMBL" id="CP026520">
    <property type="protein sequence ID" value="QAV16932.1"/>
    <property type="molecule type" value="Genomic_DNA"/>
</dbReference>
<proteinExistence type="predicted"/>
<feature type="transmembrane region" description="Helical" evidence="1">
    <location>
        <begin position="68"/>
        <end position="89"/>
    </location>
</feature>
<dbReference type="AlphaFoldDB" id="A0A410WRH8"/>
<evidence type="ECO:0000313" key="2">
    <source>
        <dbReference type="EMBL" id="QAV16932.1"/>
    </source>
</evidence>